<feature type="region of interest" description="Disordered" evidence="5">
    <location>
        <begin position="172"/>
        <end position="198"/>
    </location>
</feature>
<reference evidence="7 8" key="1">
    <citation type="submission" date="2024-04" db="EMBL/GenBank/DDBJ databases">
        <title>Novel genus in family Flammeovirgaceae.</title>
        <authorList>
            <person name="Nguyen T.H."/>
            <person name="Vuong T.Q."/>
            <person name="Le H."/>
            <person name="Kim S.-G."/>
        </authorList>
    </citation>
    <scope>NUCLEOTIDE SEQUENCE [LARGE SCALE GENOMIC DNA]</scope>
    <source>
        <strain evidence="7 8">JCM 23209</strain>
    </source>
</reference>
<dbReference type="GO" id="GO:0042742">
    <property type="term" value="P:defense response to bacterium"/>
    <property type="evidence" value="ECO:0007669"/>
    <property type="project" value="UniProtKB-KW"/>
</dbReference>
<feature type="compositionally biased region" description="Polar residues" evidence="5">
    <location>
        <begin position="172"/>
        <end position="187"/>
    </location>
</feature>
<dbReference type="SMART" id="SM00257">
    <property type="entry name" value="LysM"/>
    <property type="match status" value="2"/>
</dbReference>
<feature type="compositionally biased region" description="Low complexity" evidence="5">
    <location>
        <begin position="189"/>
        <end position="198"/>
    </location>
</feature>
<evidence type="ECO:0000256" key="5">
    <source>
        <dbReference type="SAM" id="MobiDB-lite"/>
    </source>
</evidence>
<dbReference type="InterPro" id="IPR051056">
    <property type="entry name" value="Glycosyl_Hydrolase_73"/>
</dbReference>
<dbReference type="PROSITE" id="PS51782">
    <property type="entry name" value="LYSM"/>
    <property type="match status" value="2"/>
</dbReference>
<dbReference type="Pfam" id="PF01476">
    <property type="entry name" value="LysM"/>
    <property type="match status" value="2"/>
</dbReference>
<dbReference type="Gene3D" id="1.10.530.10">
    <property type="match status" value="1"/>
</dbReference>
<dbReference type="InterPro" id="IPR018392">
    <property type="entry name" value="LysM"/>
</dbReference>
<evidence type="ECO:0000256" key="2">
    <source>
        <dbReference type="ARBA" id="ARBA00022638"/>
    </source>
</evidence>
<organism evidence="7 8">
    <name type="scientific">Rapidithrix thailandica</name>
    <dbReference type="NCBI Taxonomy" id="413964"/>
    <lineage>
        <taxon>Bacteria</taxon>
        <taxon>Pseudomonadati</taxon>
        <taxon>Bacteroidota</taxon>
        <taxon>Cytophagia</taxon>
        <taxon>Cytophagales</taxon>
        <taxon>Flammeovirgaceae</taxon>
        <taxon>Rapidithrix</taxon>
    </lineage>
</organism>
<evidence type="ECO:0000256" key="4">
    <source>
        <dbReference type="ARBA" id="ARBA00032108"/>
    </source>
</evidence>
<dbReference type="EMBL" id="JBDKWZ010000004">
    <property type="protein sequence ID" value="MEN7547966.1"/>
    <property type="molecule type" value="Genomic_DNA"/>
</dbReference>
<keyword evidence="3" id="KW-0378">Hydrolase</keyword>
<dbReference type="Gene3D" id="3.10.350.10">
    <property type="entry name" value="LysM domain"/>
    <property type="match status" value="2"/>
</dbReference>
<sequence length="318" mass="36311">MQIRFALIFWWVITFASLEGQAQLSNRMTPESYINTFKDAAIQNMYLKKIPASITLSQGMLESGFGNSTLARKANNHFGIKCHDWKGKSMRMNDDRRNECFRKYNTVLESYMDHAEFLSTRSRYQHLFQLRITDYKGWAKGLQKAGYATSRTYARKLIDIIERYNLSQYDNASQSGGTPVTPPSGNIDSPPLSSSSQTTSVNGLEAVIVAEGDTKESLAARFELSVKRLELYNELGKGDGLIPGQIIYLQRKRSRAAKGNEYHFVKKGETLYGIAQRYGIQFEHLLRKNQMWYGSKIQAGDKIHLRKKKKLPGQFSLF</sequence>
<feature type="domain" description="LysM" evidence="6">
    <location>
        <begin position="205"/>
        <end position="249"/>
    </location>
</feature>
<evidence type="ECO:0000256" key="3">
    <source>
        <dbReference type="ARBA" id="ARBA00022801"/>
    </source>
</evidence>
<dbReference type="SMART" id="SM00047">
    <property type="entry name" value="LYZ2"/>
    <property type="match status" value="1"/>
</dbReference>
<dbReference type="SUPFAM" id="SSF54106">
    <property type="entry name" value="LysM domain"/>
    <property type="match status" value="2"/>
</dbReference>
<dbReference type="CDD" id="cd00118">
    <property type="entry name" value="LysM"/>
    <property type="match status" value="2"/>
</dbReference>
<dbReference type="PANTHER" id="PTHR33308">
    <property type="entry name" value="PEPTIDOGLYCAN HYDROLASE FLGJ"/>
    <property type="match status" value="1"/>
</dbReference>
<evidence type="ECO:0000259" key="6">
    <source>
        <dbReference type="PROSITE" id="PS51782"/>
    </source>
</evidence>
<evidence type="ECO:0000313" key="7">
    <source>
        <dbReference type="EMBL" id="MEN7547966.1"/>
    </source>
</evidence>
<dbReference type="PANTHER" id="PTHR33308:SF9">
    <property type="entry name" value="PEPTIDOGLYCAN HYDROLASE FLGJ"/>
    <property type="match status" value="1"/>
</dbReference>
<dbReference type="GO" id="GO:0004040">
    <property type="term" value="F:amidase activity"/>
    <property type="evidence" value="ECO:0007669"/>
    <property type="project" value="InterPro"/>
</dbReference>
<keyword evidence="1" id="KW-0929">Antimicrobial</keyword>
<evidence type="ECO:0000313" key="8">
    <source>
        <dbReference type="Proteomes" id="UP001403385"/>
    </source>
</evidence>
<evidence type="ECO:0000256" key="1">
    <source>
        <dbReference type="ARBA" id="ARBA00022529"/>
    </source>
</evidence>
<keyword evidence="8" id="KW-1185">Reference proteome</keyword>
<keyword evidence="2" id="KW-0081">Bacteriolytic enzyme</keyword>
<dbReference type="InterPro" id="IPR036779">
    <property type="entry name" value="LysM_dom_sf"/>
</dbReference>
<dbReference type="AlphaFoldDB" id="A0AAW9S4E9"/>
<gene>
    <name evidence="7" type="ORF">AAG747_08600</name>
</gene>
<dbReference type="GO" id="GO:0031640">
    <property type="term" value="P:killing of cells of another organism"/>
    <property type="evidence" value="ECO:0007669"/>
    <property type="project" value="UniProtKB-KW"/>
</dbReference>
<comment type="caution">
    <text evidence="7">The sequence shown here is derived from an EMBL/GenBank/DDBJ whole genome shotgun (WGS) entry which is preliminary data.</text>
</comment>
<name>A0AAW9S4E9_9BACT</name>
<protein>
    <recommendedName>
        <fullName evidence="4">Peptidoglycan hydrolase</fullName>
    </recommendedName>
</protein>
<proteinExistence type="predicted"/>
<dbReference type="InterPro" id="IPR002901">
    <property type="entry name" value="MGlyc_endo_b_GlcNAc-like_dom"/>
</dbReference>
<dbReference type="RefSeq" id="WP_346820748.1">
    <property type="nucleotide sequence ID" value="NZ_JBDKWZ010000004.1"/>
</dbReference>
<accession>A0AAW9S4E9</accession>
<dbReference type="Proteomes" id="UP001403385">
    <property type="component" value="Unassembled WGS sequence"/>
</dbReference>
<dbReference type="Pfam" id="PF01832">
    <property type="entry name" value="Glucosaminidase"/>
    <property type="match status" value="1"/>
</dbReference>
<feature type="domain" description="LysM" evidence="6">
    <location>
        <begin position="261"/>
        <end position="305"/>
    </location>
</feature>